<sequence length="72" mass="7892">MSRDVKTNNELRTKDTKCQFTTFDYIIVGGGGAGMVVATRIANASYSNRILLLEAGGEPSVLNDSKSRWLPR</sequence>
<comment type="caution">
    <text evidence="1">The sequence shown here is derived from an EMBL/GenBank/DDBJ whole genome shotgun (WGS) entry which is preliminary data.</text>
</comment>
<accession>A0A1D2M6K0</accession>
<dbReference type="Gene3D" id="3.50.50.60">
    <property type="entry name" value="FAD/NAD(P)-binding domain"/>
    <property type="match status" value="1"/>
</dbReference>
<dbReference type="EMBL" id="LJIJ01003401">
    <property type="protein sequence ID" value="ODM88599.1"/>
    <property type="molecule type" value="Genomic_DNA"/>
</dbReference>
<dbReference type="SUPFAM" id="SSF51905">
    <property type="entry name" value="FAD/NAD(P)-binding domain"/>
    <property type="match status" value="1"/>
</dbReference>
<gene>
    <name evidence="1" type="ORF">Ocin01_18085</name>
</gene>
<reference evidence="1 2" key="1">
    <citation type="journal article" date="2016" name="Genome Biol. Evol.">
        <title>Gene Family Evolution Reflects Adaptation to Soil Environmental Stressors in the Genome of the Collembolan Orchesella cincta.</title>
        <authorList>
            <person name="Faddeeva-Vakhrusheva A."/>
            <person name="Derks M.F."/>
            <person name="Anvar S.Y."/>
            <person name="Agamennone V."/>
            <person name="Suring W."/>
            <person name="Smit S."/>
            <person name="van Straalen N.M."/>
            <person name="Roelofs D."/>
        </authorList>
    </citation>
    <scope>NUCLEOTIDE SEQUENCE [LARGE SCALE GENOMIC DNA]</scope>
    <source>
        <tissue evidence="1">Mixed pool</tissue>
    </source>
</reference>
<dbReference type="InterPro" id="IPR036188">
    <property type="entry name" value="FAD/NAD-bd_sf"/>
</dbReference>
<proteinExistence type="predicted"/>
<organism evidence="1 2">
    <name type="scientific">Orchesella cincta</name>
    <name type="common">Springtail</name>
    <name type="synonym">Podura cincta</name>
    <dbReference type="NCBI Taxonomy" id="48709"/>
    <lineage>
        <taxon>Eukaryota</taxon>
        <taxon>Metazoa</taxon>
        <taxon>Ecdysozoa</taxon>
        <taxon>Arthropoda</taxon>
        <taxon>Hexapoda</taxon>
        <taxon>Collembola</taxon>
        <taxon>Entomobryomorpha</taxon>
        <taxon>Entomobryoidea</taxon>
        <taxon>Orchesellidae</taxon>
        <taxon>Orchesellinae</taxon>
        <taxon>Orchesella</taxon>
    </lineage>
</organism>
<dbReference type="AlphaFoldDB" id="A0A1D2M6K0"/>
<name>A0A1D2M6K0_ORCCI</name>
<dbReference type="Proteomes" id="UP000094527">
    <property type="component" value="Unassembled WGS sequence"/>
</dbReference>
<evidence type="ECO:0000313" key="2">
    <source>
        <dbReference type="Proteomes" id="UP000094527"/>
    </source>
</evidence>
<evidence type="ECO:0000313" key="1">
    <source>
        <dbReference type="EMBL" id="ODM88599.1"/>
    </source>
</evidence>
<keyword evidence="2" id="KW-1185">Reference proteome</keyword>
<protein>
    <submittedName>
        <fullName evidence="1">5-(Hydroxymethyl)furfural oxidase</fullName>
    </submittedName>
</protein>